<dbReference type="Pfam" id="PF04404">
    <property type="entry name" value="ERF"/>
    <property type="match status" value="1"/>
</dbReference>
<dbReference type="InterPro" id="IPR007499">
    <property type="entry name" value="ERF_bacteria_virus"/>
</dbReference>
<comment type="caution">
    <text evidence="1">The sequence shown here is derived from an EMBL/GenBank/DDBJ whole genome shotgun (WGS) entry which is preliminary data.</text>
</comment>
<reference evidence="1 2" key="1">
    <citation type="submission" date="2020-04" db="EMBL/GenBank/DDBJ databases">
        <authorList>
            <person name="Hitch T.C.A."/>
            <person name="Wylensek D."/>
            <person name="Clavel T."/>
        </authorList>
    </citation>
    <scope>NUCLEOTIDE SEQUENCE [LARGE SCALE GENOMIC DNA]</scope>
    <source>
        <strain evidence="1 2">PG-251-APC-1</strain>
    </source>
</reference>
<dbReference type="RefSeq" id="WP_168935570.1">
    <property type="nucleotide sequence ID" value="NZ_JABAFY010000019.1"/>
</dbReference>
<dbReference type="AlphaFoldDB" id="A0A848CAB3"/>
<organism evidence="1 2">
    <name type="scientific">Desulfovibrio piger</name>
    <dbReference type="NCBI Taxonomy" id="901"/>
    <lineage>
        <taxon>Bacteria</taxon>
        <taxon>Pseudomonadati</taxon>
        <taxon>Thermodesulfobacteriota</taxon>
        <taxon>Desulfovibrionia</taxon>
        <taxon>Desulfovibrionales</taxon>
        <taxon>Desulfovibrionaceae</taxon>
        <taxon>Desulfovibrio</taxon>
    </lineage>
</organism>
<evidence type="ECO:0000313" key="2">
    <source>
        <dbReference type="Proteomes" id="UP000522333"/>
    </source>
</evidence>
<sequence>MHTTTNQSSSLASALLCVQQALQPATKDGKNPYHATRYATLNSVMASCRELLISHGILLTQMPVVQPVELGQNVLALETRLTHVDTGEYLASTAIVPLPKADPQGLGSAITYARRYALCAILGIITEDDDGNAASCLENRQAPNVTAGPKKARSLLASLPKLDGVSYSTATSSEGRTYVVAVGGTMEKKVLLQKAGFRWDNKQRCWWRYADIENQDSAQSCSL</sequence>
<dbReference type="Proteomes" id="UP000522333">
    <property type="component" value="Unassembled WGS sequence"/>
</dbReference>
<protein>
    <submittedName>
        <fullName evidence="1">ERF family protein</fullName>
    </submittedName>
</protein>
<accession>A0A848CAB3</accession>
<dbReference type="EMBL" id="JABAFY010000019">
    <property type="protein sequence ID" value="NME52190.1"/>
    <property type="molecule type" value="Genomic_DNA"/>
</dbReference>
<evidence type="ECO:0000313" key="1">
    <source>
        <dbReference type="EMBL" id="NME52190.1"/>
    </source>
</evidence>
<name>A0A848CAB3_9BACT</name>
<proteinExistence type="predicted"/>
<gene>
    <name evidence="1" type="ORF">HF854_06535</name>
</gene>